<feature type="region of interest" description="Disordered" evidence="6">
    <location>
        <begin position="432"/>
        <end position="646"/>
    </location>
</feature>
<feature type="compositionally biased region" description="Polar residues" evidence="6">
    <location>
        <begin position="323"/>
        <end position="335"/>
    </location>
</feature>
<dbReference type="EMBL" id="GL447768">
    <property type="protein sequence ID" value="EFN85966.1"/>
    <property type="molecule type" value="Genomic_DNA"/>
</dbReference>
<feature type="compositionally biased region" description="Basic and acidic residues" evidence="6">
    <location>
        <begin position="1153"/>
        <end position="1171"/>
    </location>
</feature>
<feature type="region of interest" description="Disordered" evidence="6">
    <location>
        <begin position="1134"/>
        <end position="1184"/>
    </location>
</feature>
<evidence type="ECO:0000256" key="3">
    <source>
        <dbReference type="ARBA" id="ARBA00022771"/>
    </source>
</evidence>
<keyword evidence="4" id="KW-0862">Zinc</keyword>
<feature type="region of interest" description="Disordered" evidence="6">
    <location>
        <begin position="658"/>
        <end position="750"/>
    </location>
</feature>
<organism evidence="10">
    <name type="scientific">Harpegnathos saltator</name>
    <name type="common">Jerdon's jumping ant</name>
    <dbReference type="NCBI Taxonomy" id="610380"/>
    <lineage>
        <taxon>Eukaryota</taxon>
        <taxon>Metazoa</taxon>
        <taxon>Ecdysozoa</taxon>
        <taxon>Arthropoda</taxon>
        <taxon>Hexapoda</taxon>
        <taxon>Insecta</taxon>
        <taxon>Pterygota</taxon>
        <taxon>Neoptera</taxon>
        <taxon>Endopterygota</taxon>
        <taxon>Hymenoptera</taxon>
        <taxon>Apocrita</taxon>
        <taxon>Aculeata</taxon>
        <taxon>Formicoidea</taxon>
        <taxon>Formicidae</taxon>
        <taxon>Ponerinae</taxon>
        <taxon>Ponerini</taxon>
        <taxon>Harpegnathos</taxon>
    </lineage>
</organism>
<feature type="compositionally biased region" description="Low complexity" evidence="6">
    <location>
        <begin position="1390"/>
        <end position="1438"/>
    </location>
</feature>
<dbReference type="SMART" id="SM00249">
    <property type="entry name" value="PHD"/>
    <property type="match status" value="1"/>
</dbReference>
<feature type="compositionally biased region" description="Basic and acidic residues" evidence="6">
    <location>
        <begin position="689"/>
        <end position="704"/>
    </location>
</feature>
<dbReference type="PROSITE" id="PS50157">
    <property type="entry name" value="ZINC_FINGER_C2H2_2"/>
    <property type="match status" value="2"/>
</dbReference>
<feature type="domain" description="PHD-type" evidence="7">
    <location>
        <begin position="1848"/>
        <end position="1899"/>
    </location>
</feature>
<dbReference type="InterPro" id="IPR050758">
    <property type="entry name" value="Znf_C2H2-type"/>
</dbReference>
<dbReference type="InterPro" id="IPR036236">
    <property type="entry name" value="Znf_C2H2_sf"/>
</dbReference>
<dbReference type="STRING" id="610380.E2BEC1"/>
<accession>E2BEC1</accession>
<evidence type="ECO:0000256" key="4">
    <source>
        <dbReference type="ARBA" id="ARBA00022833"/>
    </source>
</evidence>
<dbReference type="Gene3D" id="3.30.40.10">
    <property type="entry name" value="Zinc/RING finger domain, C3HC4 (zinc finger)"/>
    <property type="match status" value="1"/>
</dbReference>
<feature type="compositionally biased region" description="Low complexity" evidence="6">
    <location>
        <begin position="1592"/>
        <end position="1602"/>
    </location>
</feature>
<keyword evidence="10" id="KW-1185">Reference proteome</keyword>
<dbReference type="OMA" id="ELLCHLC"/>
<feature type="region of interest" description="Disordered" evidence="6">
    <location>
        <begin position="98"/>
        <end position="122"/>
    </location>
</feature>
<feature type="region of interest" description="Disordered" evidence="6">
    <location>
        <begin position="25"/>
        <end position="73"/>
    </location>
</feature>
<dbReference type="PROSITE" id="PS01359">
    <property type="entry name" value="ZF_PHD_1"/>
    <property type="match status" value="1"/>
</dbReference>
<proteinExistence type="predicted"/>
<feature type="region of interest" description="Disordered" evidence="6">
    <location>
        <begin position="1679"/>
        <end position="1729"/>
    </location>
</feature>
<feature type="compositionally biased region" description="Basic and acidic residues" evidence="6">
    <location>
        <begin position="448"/>
        <end position="463"/>
    </location>
</feature>
<sequence length="1911" mass="211176">MEDEDGESRSTDMWPILGERVCEPKLGNSLKHSNDGEGYTDGVGDDKQLQGHYSPVVTKDSSSTSKSTSTGPRLTFKGFKKRFLAEARELHSAVLRNSALEQQQLPRSNASTKSGGKERRAEGKHKITEYLGLQPSSRHKCSKCHGWLNCGPNSKQNLCVCSPSMTPMPSTSESASLPHASSNFKITRKVYLCAACGTYFENWNLFLHMRDIHKRHICLFCLGMFGQAERLLHHLSKKHNVPDLEFASEDEFYSVFKGSCYLVCCSCERIFSETDNFYNHFCSPTFKQDATAGMSVCTLCRQTGTHASTCNFALSSDADRGSYTPSTPVPTATDSTRVEDSSPAAAVPSAEKILNLGGKGLPRKAVKNNRSKLGAELIQNSHQLKLNALTRKFGARGRCNKSQSLCESDMPKEVVNNLTRDTVSETIMEVSRYTGSSSDENDENDEQAMNKDVSRDKGSDEKSPAQNHQLDCNEPYDSVTETIMEVSRCTSDTDEEDTTPRELPPTYTPDTRSVHATEKTNDDEMNISDGSDADSTHQLANSSAPSPVRWESEETAVTADTKTNVASYELEAESELRPYESPQNARSQSPVNRSLFSPRHESHTSEPQAKERESSRDDFSKEDPEKEKPAATSVGESQLSVSFNAVPSSDRSLVIKICTNRNSQFSVTSSTAVSRGSEENNNAEGSTTSKEKLANGSDREKDVVGDDQTNDLDDSDSDSDKLAVVDSNPEEDDEGEEGEEAEEADEVEDKCDDTIQIGSQEHSGDIGSGIFDVTETDVLSGDATEKLDNNGTEGTDGAKVTNDHDTSNDDGIALAGEDAPCMDLNVDGTLDSIELDELLKRCIEAASPICVYCNHARCIAVNGKQLGLHMLAEHKFQPQHPAIIIHAEQFTARVKRSLDELEPRYFNLNTYDSVKGTYNVPQVRMYECFHCRFHSPIHKELYLHNRKMHQKTILICIMCKSTFYSYSELLCHLCPGVYSPNMNLRYRCCLCSVNSLPSSFRLMVHLRKQHHACDVCLESTGNQQRLSNHVWKHKLHHLCYRCGIAYRNKPDITKHLFWKHGTESVLCRKCVQKKWPYIYHFCIPPAEFKCDECECKFKRAVALKVHKRLHSTNLPYGCDECSERFISRKLLAKHQASHREPEPQDVDVNVTDVDDRPPTDRLDEKSDKDKTQTGNEGASAGAALESVKDAKEAVKRVVDVYDLPPLNLSSESDTDNEEEKVSAAEKSAEKEKIATENEKTEKSGETVEEVAVDGNAALVNDIVDVERNEEEKKQEERIMDGIWDNFKTYAASLEMKDSTQSFALKENSPEPDPAYLKSIVLADHDYCVVWSNNGDQVATSKEDDGKEEQDDVKSRKSPSPGGSPSHNASCESDATKRAKVKSPKKKKRSGSTSSSDSSSDTDSSSCSCGTNCSCSSSSSGSSSSSSSSSDSDSSTSESSPKKQSSRRERGKKEKENARENKSDSVEPENNKPEEVAIENGIVTVDDVVTNEPALPLMRESDLETDETVTDEDFYDEHPQQLANTKRNQLMLLATVSTSVEQCSTQLNNGVAEVTAESTTLHKPITMAVEERPQQKRKTKTKKRRKGERTNKRNTTAAATTSTMESIKLNIPKAYYQKNPAFAASSPAMLPTLNPSRSSTPNLPVCNDLHGVGGALSGGTSSSTMEMLQTPVVGGVTAPMYPSMQNVGGNGSETENKRSSKRKRVPKRFYGDSSDDEPQEKQQVAHKWTRKTAETVVPAFAPPPVPVAAPLSMTTSTPMANPKSMPPSRLSFGGKMTQQAYRPGQMESQQQALPVTLASATESEGAAETSSDSSESETEVDDSVSHRRTYNDLPPASETAPAATERPVKIYCYCRCPYDEVSEMIACDGEDCRIEWFHFECVGIMVPPKGKWYCPDCRRKHNITQNNDEYCD</sequence>
<dbReference type="FunCoup" id="E2BEC1">
    <property type="interactions" value="252"/>
</dbReference>
<keyword evidence="1" id="KW-0479">Metal-binding</keyword>
<dbReference type="OrthoDB" id="5411773at2759"/>
<dbReference type="InterPro" id="IPR013083">
    <property type="entry name" value="Znf_RING/FYVE/PHD"/>
</dbReference>
<dbReference type="Gene3D" id="3.30.160.60">
    <property type="entry name" value="Classic Zinc Finger"/>
    <property type="match status" value="1"/>
</dbReference>
<dbReference type="PROSITE" id="PS50016">
    <property type="entry name" value="ZF_PHD_2"/>
    <property type="match status" value="1"/>
</dbReference>
<feature type="compositionally biased region" description="Polar residues" evidence="6">
    <location>
        <begin position="1775"/>
        <end position="1792"/>
    </location>
</feature>
<evidence type="ECO:0000256" key="5">
    <source>
        <dbReference type="PROSITE-ProRule" id="PRU00042"/>
    </source>
</evidence>
<dbReference type="InterPro" id="IPR001965">
    <property type="entry name" value="Znf_PHD"/>
</dbReference>
<dbReference type="PANTHER" id="PTHR23234">
    <property type="entry name" value="ZNF44 PROTEIN"/>
    <property type="match status" value="1"/>
</dbReference>
<feature type="compositionally biased region" description="Polar residues" evidence="6">
    <location>
        <begin position="99"/>
        <end position="114"/>
    </location>
</feature>
<dbReference type="SUPFAM" id="SSF57903">
    <property type="entry name" value="FYVE/PHD zinc finger"/>
    <property type="match status" value="1"/>
</dbReference>
<feature type="compositionally biased region" description="Polar residues" evidence="6">
    <location>
        <begin position="581"/>
        <end position="595"/>
    </location>
</feature>
<feature type="region of interest" description="Disordered" evidence="6">
    <location>
        <begin position="1570"/>
        <end position="1602"/>
    </location>
</feature>
<feature type="compositionally biased region" description="Basic residues" evidence="6">
    <location>
        <begin position="1574"/>
        <end position="1586"/>
    </location>
</feature>
<feature type="region of interest" description="Disordered" evidence="6">
    <location>
        <begin position="1"/>
        <end position="20"/>
    </location>
</feature>
<evidence type="ECO:0000256" key="1">
    <source>
        <dbReference type="ARBA" id="ARBA00022723"/>
    </source>
</evidence>
<feature type="region of interest" description="Disordered" evidence="6">
    <location>
        <begin position="1335"/>
        <end position="1478"/>
    </location>
</feature>
<feature type="compositionally biased region" description="Basic and acidic residues" evidence="6">
    <location>
        <begin position="1445"/>
        <end position="1474"/>
    </location>
</feature>
<dbReference type="KEGG" id="hst:105181876"/>
<feature type="compositionally biased region" description="Basic and acidic residues" evidence="6">
    <location>
        <begin position="512"/>
        <end position="522"/>
    </location>
</feature>
<feature type="compositionally biased region" description="Polar residues" evidence="6">
    <location>
        <begin position="536"/>
        <end position="545"/>
    </location>
</feature>
<dbReference type="PROSITE" id="PS00028">
    <property type="entry name" value="ZINC_FINGER_C2H2_1"/>
    <property type="match status" value="3"/>
</dbReference>
<feature type="domain" description="C2H2-type" evidence="8">
    <location>
        <begin position="1088"/>
        <end position="1115"/>
    </location>
</feature>
<feature type="region of interest" description="Disordered" evidence="6">
    <location>
        <begin position="319"/>
        <end position="344"/>
    </location>
</feature>
<dbReference type="InterPro" id="IPR011011">
    <property type="entry name" value="Znf_FYVE_PHD"/>
</dbReference>
<dbReference type="Proteomes" id="UP000008237">
    <property type="component" value="Unassembled WGS sequence"/>
</dbReference>
<dbReference type="PANTHER" id="PTHR23234:SF10">
    <property type="entry name" value="RIKEN CDNA 6720489N17 GENE-RELATED"/>
    <property type="match status" value="1"/>
</dbReference>
<feature type="compositionally biased region" description="Polar residues" evidence="6">
    <location>
        <begin position="659"/>
        <end position="688"/>
    </location>
</feature>
<dbReference type="SMART" id="SM00355">
    <property type="entry name" value="ZnF_C2H2"/>
    <property type="match status" value="8"/>
</dbReference>
<gene>
    <name evidence="9" type="ORF">EAI_07891</name>
</gene>
<dbReference type="InterPro" id="IPR013087">
    <property type="entry name" value="Znf_C2H2_type"/>
</dbReference>
<feature type="domain" description="C2H2-type" evidence="8">
    <location>
        <begin position="1116"/>
        <end position="1143"/>
    </location>
</feature>
<evidence type="ECO:0000313" key="10">
    <source>
        <dbReference type="Proteomes" id="UP000008237"/>
    </source>
</evidence>
<evidence type="ECO:0000259" key="7">
    <source>
        <dbReference type="PROSITE" id="PS50016"/>
    </source>
</evidence>
<feature type="compositionally biased region" description="Low complexity" evidence="6">
    <location>
        <begin position="1798"/>
        <end position="1812"/>
    </location>
</feature>
<evidence type="ECO:0000313" key="9">
    <source>
        <dbReference type="EMBL" id="EFN85966.1"/>
    </source>
</evidence>
<dbReference type="InterPro" id="IPR019786">
    <property type="entry name" value="Zinc_finger_PHD-type_CS"/>
</dbReference>
<feature type="region of interest" description="Disordered" evidence="6">
    <location>
        <begin position="1743"/>
        <end position="1840"/>
    </location>
</feature>
<dbReference type="GO" id="GO:0008270">
    <property type="term" value="F:zinc ion binding"/>
    <property type="evidence" value="ECO:0007669"/>
    <property type="project" value="UniProtKB-KW"/>
</dbReference>
<feature type="compositionally biased region" description="Basic and acidic residues" evidence="6">
    <location>
        <begin position="598"/>
        <end position="629"/>
    </location>
</feature>
<keyword evidence="2" id="KW-0677">Repeat</keyword>
<dbReference type="InterPro" id="IPR019787">
    <property type="entry name" value="Znf_PHD-finger"/>
</dbReference>
<feature type="compositionally biased region" description="Acidic residues" evidence="6">
    <location>
        <begin position="728"/>
        <end position="750"/>
    </location>
</feature>
<feature type="compositionally biased region" description="Low complexity" evidence="6">
    <location>
        <begin position="58"/>
        <end position="70"/>
    </location>
</feature>
<feature type="compositionally biased region" description="Polar residues" evidence="6">
    <location>
        <begin position="634"/>
        <end position="646"/>
    </location>
</feature>
<dbReference type="SUPFAM" id="SSF57667">
    <property type="entry name" value="beta-beta-alpha zinc fingers"/>
    <property type="match status" value="1"/>
</dbReference>
<evidence type="ECO:0000256" key="2">
    <source>
        <dbReference type="ARBA" id="ARBA00022737"/>
    </source>
</evidence>
<dbReference type="CDD" id="cd15505">
    <property type="entry name" value="PHD_ING"/>
    <property type="match status" value="1"/>
</dbReference>
<protein>
    <submittedName>
        <fullName evidence="9">Chromatin modification-related protein YNG2</fullName>
    </submittedName>
</protein>
<keyword evidence="3 5" id="KW-0863">Zinc-finger</keyword>
<feature type="compositionally biased region" description="Basic and acidic residues" evidence="6">
    <location>
        <begin position="1219"/>
        <end position="1245"/>
    </location>
</feature>
<feature type="compositionally biased region" description="Acidic residues" evidence="6">
    <location>
        <begin position="708"/>
        <end position="717"/>
    </location>
</feature>
<evidence type="ECO:0000259" key="8">
    <source>
        <dbReference type="PROSITE" id="PS50157"/>
    </source>
</evidence>
<dbReference type="PhylomeDB" id="E2BEC1"/>
<feature type="compositionally biased region" description="Basic residues" evidence="6">
    <location>
        <begin position="1377"/>
        <end position="1389"/>
    </location>
</feature>
<feature type="region of interest" description="Disordered" evidence="6">
    <location>
        <begin position="782"/>
        <end position="805"/>
    </location>
</feature>
<feature type="region of interest" description="Disordered" evidence="6">
    <location>
        <begin position="1205"/>
        <end position="1246"/>
    </location>
</feature>
<evidence type="ECO:0000256" key="6">
    <source>
        <dbReference type="SAM" id="MobiDB-lite"/>
    </source>
</evidence>
<name>E2BEC1_HARSA</name>
<reference evidence="9 10" key="1">
    <citation type="journal article" date="2010" name="Science">
        <title>Genomic comparison of the ants Camponotus floridanus and Harpegnathos saltator.</title>
        <authorList>
            <person name="Bonasio R."/>
            <person name="Zhang G."/>
            <person name="Ye C."/>
            <person name="Mutti N.S."/>
            <person name="Fang X."/>
            <person name="Qin N."/>
            <person name="Donahue G."/>
            <person name="Yang P."/>
            <person name="Li Q."/>
            <person name="Li C."/>
            <person name="Zhang P."/>
            <person name="Huang Z."/>
            <person name="Berger S.L."/>
            <person name="Reinberg D."/>
            <person name="Wang J."/>
            <person name="Liebig J."/>
        </authorList>
    </citation>
    <scope>NUCLEOTIDE SEQUENCE [LARGE SCALE GENOMIC DNA]</scope>
    <source>
        <strain evidence="9 10">R22 G/1</strain>
    </source>
</reference>
<dbReference type="InParanoid" id="E2BEC1"/>